<evidence type="ECO:0000313" key="3">
    <source>
        <dbReference type="EMBL" id="ORX54766.1"/>
    </source>
</evidence>
<evidence type="ECO:0000313" key="4">
    <source>
        <dbReference type="Proteomes" id="UP000193719"/>
    </source>
</evidence>
<evidence type="ECO:0000256" key="2">
    <source>
        <dbReference type="SAM" id="SignalP"/>
    </source>
</evidence>
<feature type="signal peptide" evidence="2">
    <location>
        <begin position="1"/>
        <end position="20"/>
    </location>
</feature>
<feature type="chain" id="PRO_5011965601" description="GPI anchored serine-threonine rich protein" evidence="2">
    <location>
        <begin position="21"/>
        <end position="171"/>
    </location>
</feature>
<organism evidence="3 4">
    <name type="scientific">Piromyces finnis</name>
    <dbReference type="NCBI Taxonomy" id="1754191"/>
    <lineage>
        <taxon>Eukaryota</taxon>
        <taxon>Fungi</taxon>
        <taxon>Fungi incertae sedis</taxon>
        <taxon>Chytridiomycota</taxon>
        <taxon>Chytridiomycota incertae sedis</taxon>
        <taxon>Neocallimastigomycetes</taxon>
        <taxon>Neocallimastigales</taxon>
        <taxon>Neocallimastigaceae</taxon>
        <taxon>Piromyces</taxon>
    </lineage>
</organism>
<dbReference type="EMBL" id="MCFH01000010">
    <property type="protein sequence ID" value="ORX54766.1"/>
    <property type="molecule type" value="Genomic_DNA"/>
</dbReference>
<dbReference type="Proteomes" id="UP000193719">
    <property type="component" value="Unassembled WGS sequence"/>
</dbReference>
<reference evidence="3 4" key="1">
    <citation type="submission" date="2016-08" db="EMBL/GenBank/DDBJ databases">
        <title>Genomes of anaerobic fungi encode conserved fungal cellulosomes for biomass hydrolysis.</title>
        <authorList>
            <consortium name="DOE Joint Genome Institute"/>
            <person name="Haitjema C.H."/>
            <person name="Gilmore S.P."/>
            <person name="Henske J.K."/>
            <person name="Solomon K.V."/>
            <person name="De Groot R."/>
            <person name="Kuo A."/>
            <person name="Mondo S.J."/>
            <person name="Salamov A.A."/>
            <person name="Labutti K."/>
            <person name="Zhao Z."/>
            <person name="Chiniquy J."/>
            <person name="Barry K."/>
            <person name="Brewer H.M."/>
            <person name="Purvine S.O."/>
            <person name="Wright A.T."/>
            <person name="Boxma B."/>
            <person name="Van Alen T."/>
            <person name="Hackstein J.H."/>
            <person name="Baker S.E."/>
            <person name="Grigoriev I.V."/>
            <person name="O'Malley M.A."/>
        </authorList>
    </citation>
    <scope>NUCLEOTIDE SEQUENCE [LARGE SCALE GENOMIC DNA]</scope>
    <source>
        <strain evidence="4">finn</strain>
    </source>
</reference>
<feature type="region of interest" description="Disordered" evidence="1">
    <location>
        <begin position="113"/>
        <end position="146"/>
    </location>
</feature>
<feature type="compositionally biased region" description="Low complexity" evidence="1">
    <location>
        <begin position="125"/>
        <end position="144"/>
    </location>
</feature>
<sequence length="171" mass="18592">MKSFLLYAIFAITFLASAKAECPEDILKTMNDCVRIRTDARDTFCATKQSEIFKCNCVYDTLIDDCYDYCPDEPTIQTAKQQLEADTNSQCASAGLDPKSIPANVYNEITEGKTDIPLNSDNTPNGTNQNQGSSTSTSQSTLTSEDYNDGAETTKICAALLIANALLALLL</sequence>
<evidence type="ECO:0000256" key="1">
    <source>
        <dbReference type="SAM" id="MobiDB-lite"/>
    </source>
</evidence>
<dbReference type="OrthoDB" id="2147786at2759"/>
<keyword evidence="4" id="KW-1185">Reference proteome</keyword>
<proteinExistence type="predicted"/>
<protein>
    <recommendedName>
        <fullName evidence="5">GPI anchored serine-threonine rich protein</fullName>
    </recommendedName>
</protein>
<comment type="caution">
    <text evidence="3">The sequence shown here is derived from an EMBL/GenBank/DDBJ whole genome shotgun (WGS) entry which is preliminary data.</text>
</comment>
<name>A0A1Y1VF74_9FUNG</name>
<keyword evidence="2" id="KW-0732">Signal</keyword>
<reference evidence="3 4" key="2">
    <citation type="submission" date="2016-08" db="EMBL/GenBank/DDBJ databases">
        <title>Pervasive Adenine N6-methylation of Active Genes in Fungi.</title>
        <authorList>
            <consortium name="DOE Joint Genome Institute"/>
            <person name="Mondo S.J."/>
            <person name="Dannebaum R.O."/>
            <person name="Kuo R.C."/>
            <person name="Labutti K."/>
            <person name="Haridas S."/>
            <person name="Kuo A."/>
            <person name="Salamov A."/>
            <person name="Ahrendt S.R."/>
            <person name="Lipzen A."/>
            <person name="Sullivan W."/>
            <person name="Andreopoulos W.B."/>
            <person name="Clum A."/>
            <person name="Lindquist E."/>
            <person name="Daum C."/>
            <person name="Ramamoorthy G.K."/>
            <person name="Gryganskyi A."/>
            <person name="Culley D."/>
            <person name="Magnuson J.K."/>
            <person name="James T.Y."/>
            <person name="O'Malley M.A."/>
            <person name="Stajich J.E."/>
            <person name="Spatafora J.W."/>
            <person name="Visel A."/>
            <person name="Grigoriev I.V."/>
        </authorList>
    </citation>
    <scope>NUCLEOTIDE SEQUENCE [LARGE SCALE GENOMIC DNA]</scope>
    <source>
        <strain evidence="4">finn</strain>
    </source>
</reference>
<dbReference type="AlphaFoldDB" id="A0A1Y1VF74"/>
<evidence type="ECO:0008006" key="5">
    <source>
        <dbReference type="Google" id="ProtNLM"/>
    </source>
</evidence>
<gene>
    <name evidence="3" type="ORF">BCR36DRAFT_581657</name>
</gene>
<accession>A0A1Y1VF74</accession>